<dbReference type="AlphaFoldDB" id="A0A1E5BGZ7"/>
<dbReference type="SUPFAM" id="SSF56784">
    <property type="entry name" value="HAD-like"/>
    <property type="match status" value="1"/>
</dbReference>
<dbReference type="OrthoDB" id="5623813at2"/>
<evidence type="ECO:0000313" key="1">
    <source>
        <dbReference type="EMBL" id="OEE35965.1"/>
    </source>
</evidence>
<name>A0A1E5BGZ7_9VIBR</name>
<protein>
    <submittedName>
        <fullName evidence="1">Phosphatase</fullName>
    </submittedName>
</protein>
<dbReference type="InterPro" id="IPR041492">
    <property type="entry name" value="HAD_2"/>
</dbReference>
<dbReference type="RefSeq" id="WP_017040569.1">
    <property type="nucleotide sequence ID" value="NZ_AJYQ02000064.1"/>
</dbReference>
<accession>A0A1E5BGZ7</accession>
<sequence length="197" mass="22387">MNLSHIKAVIFDLDGTLVDSRLDFDQLRQQLGFPQGEPILEYIEQMTCEKEQELAHKIVSDFEISAAHTADLMPGALELINALHRLGYPTAILTRNIKQASQMMLENLGLPIDLLLTREDCEPKPSPEGLFIIADKLGLPTRDLIYVGDYKFDLDTAKNANMLSCLFDREGNRPYQEEADVVIRDLEQLLPMLRFQI</sequence>
<dbReference type="NCBIfam" id="TIGR01549">
    <property type="entry name" value="HAD-SF-IA-v1"/>
    <property type="match status" value="1"/>
</dbReference>
<dbReference type="SFLD" id="SFLDS00003">
    <property type="entry name" value="Haloacid_Dehalogenase"/>
    <property type="match status" value="1"/>
</dbReference>
<dbReference type="PANTHER" id="PTHR43885:SF1">
    <property type="entry name" value="SUPERFAMILY HYDROLASE, PUTATIVE (AFU_ORTHOLOGUE AFUA_4G13290)-RELATED"/>
    <property type="match status" value="1"/>
</dbReference>
<dbReference type="STRING" id="1187848.A1QO_19300"/>
<dbReference type="SFLD" id="SFLDG01129">
    <property type="entry name" value="C1.5:_HAD__Beta-PGM__Phosphata"/>
    <property type="match status" value="1"/>
</dbReference>
<dbReference type="Gene3D" id="3.40.50.1000">
    <property type="entry name" value="HAD superfamily/HAD-like"/>
    <property type="match status" value="1"/>
</dbReference>
<dbReference type="PANTHER" id="PTHR43885">
    <property type="entry name" value="HALOACID DEHALOGENASE-LIKE HYDROLASE"/>
    <property type="match status" value="1"/>
</dbReference>
<comment type="caution">
    <text evidence="1">The sequence shown here is derived from an EMBL/GenBank/DDBJ whole genome shotgun (WGS) entry which is preliminary data.</text>
</comment>
<dbReference type="Pfam" id="PF13419">
    <property type="entry name" value="HAD_2"/>
    <property type="match status" value="1"/>
</dbReference>
<dbReference type="Proteomes" id="UP000094741">
    <property type="component" value="Unassembled WGS sequence"/>
</dbReference>
<reference evidence="1 2" key="1">
    <citation type="journal article" date="2012" name="Science">
        <title>Ecological populations of bacteria act as socially cohesive units of antibiotic production and resistance.</title>
        <authorList>
            <person name="Cordero O.X."/>
            <person name="Wildschutte H."/>
            <person name="Kirkup B."/>
            <person name="Proehl S."/>
            <person name="Ngo L."/>
            <person name="Hussain F."/>
            <person name="Le Roux F."/>
            <person name="Mincer T."/>
            <person name="Polz M.F."/>
        </authorList>
    </citation>
    <scope>NUCLEOTIDE SEQUENCE [LARGE SCALE GENOMIC DNA]</scope>
    <source>
        <strain evidence="1 2">ZF-129</strain>
    </source>
</reference>
<dbReference type="InterPro" id="IPR006439">
    <property type="entry name" value="HAD-SF_hydro_IA"/>
</dbReference>
<organism evidence="1 2">
    <name type="scientific">Vibrio genomosp. F10 str. ZF-129</name>
    <dbReference type="NCBI Taxonomy" id="1187848"/>
    <lineage>
        <taxon>Bacteria</taxon>
        <taxon>Pseudomonadati</taxon>
        <taxon>Pseudomonadota</taxon>
        <taxon>Gammaproteobacteria</taxon>
        <taxon>Vibrionales</taxon>
        <taxon>Vibrionaceae</taxon>
        <taxon>Vibrio</taxon>
    </lineage>
</organism>
<dbReference type="eggNOG" id="COG0546">
    <property type="taxonomic scope" value="Bacteria"/>
</dbReference>
<proteinExistence type="predicted"/>
<dbReference type="NCBIfam" id="TIGR01509">
    <property type="entry name" value="HAD-SF-IA-v3"/>
    <property type="match status" value="1"/>
</dbReference>
<dbReference type="EMBL" id="AJYQ02000064">
    <property type="protein sequence ID" value="OEE35965.1"/>
    <property type="molecule type" value="Genomic_DNA"/>
</dbReference>
<dbReference type="InterPro" id="IPR023214">
    <property type="entry name" value="HAD_sf"/>
</dbReference>
<dbReference type="InterPro" id="IPR036412">
    <property type="entry name" value="HAD-like_sf"/>
</dbReference>
<evidence type="ECO:0000313" key="2">
    <source>
        <dbReference type="Proteomes" id="UP000094741"/>
    </source>
</evidence>
<dbReference type="Gene3D" id="1.10.260.80">
    <property type="match status" value="1"/>
</dbReference>
<gene>
    <name evidence="1" type="ORF">A1QO_19300</name>
</gene>